<dbReference type="Gene3D" id="2.130.10.10">
    <property type="entry name" value="YVTN repeat-like/Quinoprotein amine dehydrogenase"/>
    <property type="match status" value="1"/>
</dbReference>
<organism evidence="1 2">
    <name type="scientific">Clostridium aciditolerans</name>
    <dbReference type="NCBI Taxonomy" id="339861"/>
    <lineage>
        <taxon>Bacteria</taxon>
        <taxon>Bacillati</taxon>
        <taxon>Bacillota</taxon>
        <taxon>Clostridia</taxon>
        <taxon>Eubacteriales</taxon>
        <taxon>Clostridiaceae</taxon>
        <taxon>Clostridium</taxon>
    </lineage>
</organism>
<reference evidence="1" key="1">
    <citation type="submission" date="2020-12" db="EMBL/GenBank/DDBJ databases">
        <title>Clostridium thailandense sp. nov., a novel acetogenic bacterium isolated from peat land soil in Thailand.</title>
        <authorList>
            <person name="Chaikitkaew S."/>
            <person name="Birkeland N.K."/>
        </authorList>
    </citation>
    <scope>NUCLEOTIDE SEQUENCE</scope>
    <source>
        <strain evidence="1">DSM 17425</strain>
    </source>
</reference>
<sequence>MKKKRWTAGLSICTIVILSVTAFLYFKEQNIEDGVNKGKVISIVNKDGDLLNIGGKLIQDYMKPFINKSDEDRENIRKLNVKKEEILEFNKDEMVVKVDFDLIPQNNKTHKSWGKIKNGKLEASWILKIKILDNYTYKIIDKEKSKGSNNKSKIVMEAEKNKKSLGKINRSYYLDGHNIKVTYDKGESWINVPIDAKVLFDRGEPLKNTDELQNGSFIITPKNTSFVYGGSDRLPITVLISEDKGITWRKSLVTNKTEGSRQLFIDFTSDKDGHVVASGDRAMSSEMTYVYETTDGGRSWSKIGDTSKITHTLVNGAVFSTDKIGFICYKSYDKYPNIRYTIDKGSNWTQLKLPLPTEYEDKFTEAQSPRFEGEKGVILVGQGNNGELGKGKMSKFTTEDYGLTWKFDGIVTVE</sequence>
<dbReference type="EMBL" id="JAEEGB010000035">
    <property type="protein sequence ID" value="MBI6874820.1"/>
    <property type="molecule type" value="Genomic_DNA"/>
</dbReference>
<dbReference type="InterPro" id="IPR015943">
    <property type="entry name" value="WD40/YVTN_repeat-like_dom_sf"/>
</dbReference>
<dbReference type="SUPFAM" id="SSF110296">
    <property type="entry name" value="Oligoxyloglucan reducing end-specific cellobiohydrolase"/>
    <property type="match status" value="1"/>
</dbReference>
<name>A0A934HV12_9CLOT</name>
<dbReference type="RefSeq" id="WP_211144197.1">
    <property type="nucleotide sequence ID" value="NZ_JAEEGB010000035.1"/>
</dbReference>
<comment type="caution">
    <text evidence="1">The sequence shown here is derived from an EMBL/GenBank/DDBJ whole genome shotgun (WGS) entry which is preliminary data.</text>
</comment>
<proteinExistence type="predicted"/>
<dbReference type="AlphaFoldDB" id="A0A934HV12"/>
<gene>
    <name evidence="1" type="ORF">I6U51_19295</name>
</gene>
<protein>
    <submittedName>
        <fullName evidence="1">Exo-alpha-sialidase</fullName>
    </submittedName>
</protein>
<evidence type="ECO:0000313" key="1">
    <source>
        <dbReference type="EMBL" id="MBI6874820.1"/>
    </source>
</evidence>
<accession>A0A934HV12</accession>
<evidence type="ECO:0000313" key="2">
    <source>
        <dbReference type="Proteomes" id="UP000622687"/>
    </source>
</evidence>
<keyword evidence="2" id="KW-1185">Reference proteome</keyword>
<dbReference type="CDD" id="cd15482">
    <property type="entry name" value="Sialidase_non-viral"/>
    <property type="match status" value="1"/>
</dbReference>
<dbReference type="Proteomes" id="UP000622687">
    <property type="component" value="Unassembled WGS sequence"/>
</dbReference>